<evidence type="ECO:0000313" key="1">
    <source>
        <dbReference type="EMBL" id="KXZ52950.1"/>
    </source>
</evidence>
<evidence type="ECO:0000313" key="2">
    <source>
        <dbReference type="Proteomes" id="UP000075714"/>
    </source>
</evidence>
<keyword evidence="2" id="KW-1185">Reference proteome</keyword>
<name>A0A150GUD6_GONPE</name>
<dbReference type="EMBL" id="LSYV01000009">
    <property type="protein sequence ID" value="KXZ52950.1"/>
    <property type="molecule type" value="Genomic_DNA"/>
</dbReference>
<sequence>MVLPDLEVQWWSFNTSGLATSADGAVGPLKLPVMFEAPRLKDSDRLFWNATLLPYSLYDGPSAPPAAAALASVWPVAVGMSAEEALQIGSTKLAFTEPRRIALWPADALRNGVCGEESPDGVIFLSATSPTSDLGRRVADDDPVAYVMADGISNGCSLRGINAPGGPRVFYDLQGLDYKLILVGRGALTLQNLVLYNLAPAGPTGHEPDHLVWPPPTTSAVSTAPDVASAGGDGYGGNGGADPGDVEPMVFEGRLARPPVNRLNDTYPTPPLTAVPRWAQPLLQLAMPLWYFELNR</sequence>
<gene>
    <name evidence="1" type="ORF">GPECTOR_8g324</name>
</gene>
<organism evidence="1 2">
    <name type="scientific">Gonium pectorale</name>
    <name type="common">Green alga</name>
    <dbReference type="NCBI Taxonomy" id="33097"/>
    <lineage>
        <taxon>Eukaryota</taxon>
        <taxon>Viridiplantae</taxon>
        <taxon>Chlorophyta</taxon>
        <taxon>core chlorophytes</taxon>
        <taxon>Chlorophyceae</taxon>
        <taxon>CS clade</taxon>
        <taxon>Chlamydomonadales</taxon>
        <taxon>Volvocaceae</taxon>
        <taxon>Gonium</taxon>
    </lineage>
</organism>
<reference evidence="2" key="1">
    <citation type="journal article" date="2016" name="Nat. Commun.">
        <title>The Gonium pectorale genome demonstrates co-option of cell cycle regulation during the evolution of multicellularity.</title>
        <authorList>
            <person name="Hanschen E.R."/>
            <person name="Marriage T.N."/>
            <person name="Ferris P.J."/>
            <person name="Hamaji T."/>
            <person name="Toyoda A."/>
            <person name="Fujiyama A."/>
            <person name="Neme R."/>
            <person name="Noguchi H."/>
            <person name="Minakuchi Y."/>
            <person name="Suzuki M."/>
            <person name="Kawai-Toyooka H."/>
            <person name="Smith D.R."/>
            <person name="Sparks H."/>
            <person name="Anderson J."/>
            <person name="Bakaric R."/>
            <person name="Luria V."/>
            <person name="Karger A."/>
            <person name="Kirschner M.W."/>
            <person name="Durand P.M."/>
            <person name="Michod R.E."/>
            <person name="Nozaki H."/>
            <person name="Olson B.J."/>
        </authorList>
    </citation>
    <scope>NUCLEOTIDE SEQUENCE [LARGE SCALE GENOMIC DNA]</scope>
    <source>
        <strain evidence="2">NIES-2863</strain>
    </source>
</reference>
<comment type="caution">
    <text evidence="1">The sequence shown here is derived from an EMBL/GenBank/DDBJ whole genome shotgun (WGS) entry which is preliminary data.</text>
</comment>
<dbReference type="Proteomes" id="UP000075714">
    <property type="component" value="Unassembled WGS sequence"/>
</dbReference>
<dbReference type="AlphaFoldDB" id="A0A150GUD6"/>
<protein>
    <submittedName>
        <fullName evidence="1">Uncharacterized protein</fullName>
    </submittedName>
</protein>
<proteinExistence type="predicted"/>
<accession>A0A150GUD6</accession>